<dbReference type="EMBL" id="BSUN01000001">
    <property type="protein sequence ID" value="GMA34021.1"/>
    <property type="molecule type" value="Genomic_DNA"/>
</dbReference>
<sequence>MAIDPVPPEPPATKPPMVDCAVEGYIHSLLGVAVRVLLHRPDHGARLRLDPAVARVEDAARTARVEY</sequence>
<dbReference type="Proteomes" id="UP001157125">
    <property type="component" value="Unassembled WGS sequence"/>
</dbReference>
<evidence type="ECO:0000313" key="1">
    <source>
        <dbReference type="EMBL" id="GMA34021.1"/>
    </source>
</evidence>
<accession>A0ABQ6I9U2</accession>
<gene>
    <name evidence="1" type="ORF">GCM10025876_02250</name>
</gene>
<comment type="caution">
    <text evidence="1">The sequence shown here is derived from an EMBL/GenBank/DDBJ whole genome shotgun (WGS) entry which is preliminary data.</text>
</comment>
<name>A0ABQ6I9U2_9MICO</name>
<reference evidence="2" key="1">
    <citation type="journal article" date="2019" name="Int. J. Syst. Evol. Microbiol.">
        <title>The Global Catalogue of Microorganisms (GCM) 10K type strain sequencing project: providing services to taxonomists for standard genome sequencing and annotation.</title>
        <authorList>
            <consortium name="The Broad Institute Genomics Platform"/>
            <consortium name="The Broad Institute Genome Sequencing Center for Infectious Disease"/>
            <person name="Wu L."/>
            <person name="Ma J."/>
        </authorList>
    </citation>
    <scope>NUCLEOTIDE SEQUENCE [LARGE SCALE GENOMIC DNA]</scope>
    <source>
        <strain evidence="2">NBRC 112299</strain>
    </source>
</reference>
<evidence type="ECO:0000313" key="2">
    <source>
        <dbReference type="Proteomes" id="UP001157125"/>
    </source>
</evidence>
<organism evidence="1 2">
    <name type="scientific">Demequina litorisediminis</name>
    <dbReference type="NCBI Taxonomy" id="1849022"/>
    <lineage>
        <taxon>Bacteria</taxon>
        <taxon>Bacillati</taxon>
        <taxon>Actinomycetota</taxon>
        <taxon>Actinomycetes</taxon>
        <taxon>Micrococcales</taxon>
        <taxon>Demequinaceae</taxon>
        <taxon>Demequina</taxon>
    </lineage>
</organism>
<protein>
    <submittedName>
        <fullName evidence="1">Uncharacterized protein</fullName>
    </submittedName>
</protein>
<proteinExistence type="predicted"/>
<keyword evidence="2" id="KW-1185">Reference proteome</keyword>